<dbReference type="Pfam" id="PF01263">
    <property type="entry name" value="Aldose_epim"/>
    <property type="match status" value="1"/>
</dbReference>
<dbReference type="AlphaFoldDB" id="A0A2N7S183"/>
<comment type="caution">
    <text evidence="2">The sequence shown here is derived from an EMBL/GenBank/DDBJ whole genome shotgun (WGS) entry which is preliminary data.</text>
</comment>
<dbReference type="Proteomes" id="UP000235739">
    <property type="component" value="Unassembled WGS sequence"/>
</dbReference>
<dbReference type="InterPro" id="IPR008183">
    <property type="entry name" value="Aldose_1/G6P_1-epimerase"/>
</dbReference>
<dbReference type="GO" id="GO:0030246">
    <property type="term" value="F:carbohydrate binding"/>
    <property type="evidence" value="ECO:0007669"/>
    <property type="project" value="InterPro"/>
</dbReference>
<gene>
    <name evidence="2" type="ORF">CIK84_14885</name>
</gene>
<dbReference type="CDD" id="cd09022">
    <property type="entry name" value="Aldose_epim_Ec_YihR"/>
    <property type="match status" value="1"/>
</dbReference>
<dbReference type="RefSeq" id="WP_102598891.1">
    <property type="nucleotide sequence ID" value="NZ_JABUYH010000006.1"/>
</dbReference>
<dbReference type="PANTHER" id="PTHR10091:SF0">
    <property type="entry name" value="GALACTOSE MUTAROTASE"/>
    <property type="match status" value="1"/>
</dbReference>
<evidence type="ECO:0000313" key="2">
    <source>
        <dbReference type="EMBL" id="PMQ19908.1"/>
    </source>
</evidence>
<dbReference type="SUPFAM" id="SSF74650">
    <property type="entry name" value="Galactose mutarotase-like"/>
    <property type="match status" value="1"/>
</dbReference>
<dbReference type="InterPro" id="IPR014718">
    <property type="entry name" value="GH-type_carb-bd"/>
</dbReference>
<evidence type="ECO:0000256" key="1">
    <source>
        <dbReference type="SAM" id="MobiDB-lite"/>
    </source>
</evidence>
<dbReference type="InterPro" id="IPR011013">
    <property type="entry name" value="Gal_mutarotase_sf_dom"/>
</dbReference>
<dbReference type="EMBL" id="PNQX01000002">
    <property type="protein sequence ID" value="PMQ19908.1"/>
    <property type="molecule type" value="Genomic_DNA"/>
</dbReference>
<protein>
    <submittedName>
        <fullName evidence="2">Galactose mutarotase</fullName>
    </submittedName>
</protein>
<reference evidence="2 3" key="1">
    <citation type="journal article" date="2017" name="Elife">
        <title>Extensive horizontal gene transfer in cheese-associated bacteria.</title>
        <authorList>
            <person name="Bonham K.S."/>
            <person name="Wolfe B.E."/>
            <person name="Dutton R.J."/>
        </authorList>
    </citation>
    <scope>NUCLEOTIDE SEQUENCE [LARGE SCALE GENOMIC DNA]</scope>
    <source>
        <strain evidence="2 3">JB182</strain>
    </source>
</reference>
<dbReference type="PANTHER" id="PTHR10091">
    <property type="entry name" value="ALDOSE-1-EPIMERASE"/>
    <property type="match status" value="1"/>
</dbReference>
<dbReference type="GO" id="GO:0004034">
    <property type="term" value="F:aldose 1-epimerase activity"/>
    <property type="evidence" value="ECO:0007669"/>
    <property type="project" value="TreeGrafter"/>
</dbReference>
<dbReference type="InterPro" id="IPR037480">
    <property type="entry name" value="YihR-like"/>
</dbReference>
<accession>A0A2N7S183</accession>
<dbReference type="GO" id="GO:0033499">
    <property type="term" value="P:galactose catabolic process via UDP-galactose, Leloir pathway"/>
    <property type="evidence" value="ECO:0007669"/>
    <property type="project" value="TreeGrafter"/>
</dbReference>
<sequence length="327" mass="34990">MPDGFPAQQKDNEMDRQAMPQQDTANGTVLTLRAHGFTAQLATVGATLVSLDYGGRPLVRAFDPHGARPVFSGAILAPWPNRVIDGAYHWEGQELQLPITEPERGHALHGLVADTSFEITGRRGSSAQLRTVIVPNPGYPYEVQLVIDYRLEAGGLRTIATATNLGQGTAPFAWGSHAYLVAPGKKADEWTFTLPAGKVQLTDGARLLPREVVQVAGTELDFRTPKPIGDLFIDHAYTSLAADADGSFSASITDTKGLGSQITWDEACPWVQIHTADRDDPALDRTGLAIEPMTCPPGGFNSGQDVIALAPGASHEASWLIGPVQPR</sequence>
<dbReference type="GO" id="GO:0006006">
    <property type="term" value="P:glucose metabolic process"/>
    <property type="evidence" value="ECO:0007669"/>
    <property type="project" value="TreeGrafter"/>
</dbReference>
<proteinExistence type="predicted"/>
<evidence type="ECO:0000313" key="3">
    <source>
        <dbReference type="Proteomes" id="UP000235739"/>
    </source>
</evidence>
<name>A0A2N7S183_9MICC</name>
<feature type="region of interest" description="Disordered" evidence="1">
    <location>
        <begin position="1"/>
        <end position="20"/>
    </location>
</feature>
<dbReference type="Gene3D" id="2.70.98.10">
    <property type="match status" value="1"/>
</dbReference>
<organism evidence="2 3">
    <name type="scientific">Glutamicibacter arilaitensis</name>
    <dbReference type="NCBI Taxonomy" id="256701"/>
    <lineage>
        <taxon>Bacteria</taxon>
        <taxon>Bacillati</taxon>
        <taxon>Actinomycetota</taxon>
        <taxon>Actinomycetes</taxon>
        <taxon>Micrococcales</taxon>
        <taxon>Micrococcaceae</taxon>
        <taxon>Glutamicibacter</taxon>
    </lineage>
</organism>